<dbReference type="AlphaFoldDB" id="A0A511KJ62"/>
<accession>A0A511KJ62</accession>
<gene>
    <name evidence="2" type="ORF">Rt10032_c11g4417</name>
</gene>
<proteinExistence type="predicted"/>
<dbReference type="Proteomes" id="UP000321518">
    <property type="component" value="Unassembled WGS sequence"/>
</dbReference>
<protein>
    <submittedName>
        <fullName evidence="2">Uncharacterized protein</fullName>
    </submittedName>
</protein>
<evidence type="ECO:0000313" key="3">
    <source>
        <dbReference type="Proteomes" id="UP000321518"/>
    </source>
</evidence>
<keyword evidence="1" id="KW-0472">Membrane</keyword>
<keyword evidence="1" id="KW-1133">Transmembrane helix</keyword>
<name>A0A511KJ62_RHOTO</name>
<feature type="transmembrane region" description="Helical" evidence="1">
    <location>
        <begin position="76"/>
        <end position="94"/>
    </location>
</feature>
<keyword evidence="1" id="KW-0812">Transmembrane</keyword>
<reference evidence="2 3" key="1">
    <citation type="submission" date="2019-07" db="EMBL/GenBank/DDBJ databases">
        <title>Rhodotorula toruloides NBRC10032 genome sequencing.</title>
        <authorList>
            <person name="Shida Y."/>
            <person name="Takaku H."/>
            <person name="Ogasawara W."/>
            <person name="Mori K."/>
        </authorList>
    </citation>
    <scope>NUCLEOTIDE SEQUENCE [LARGE SCALE GENOMIC DNA]</scope>
    <source>
        <strain evidence="2 3">NBRC10032</strain>
    </source>
</reference>
<evidence type="ECO:0000313" key="2">
    <source>
        <dbReference type="EMBL" id="GEM10400.1"/>
    </source>
</evidence>
<organism evidence="2 3">
    <name type="scientific">Rhodotorula toruloides</name>
    <name type="common">Yeast</name>
    <name type="synonym">Rhodosporidium toruloides</name>
    <dbReference type="NCBI Taxonomy" id="5286"/>
    <lineage>
        <taxon>Eukaryota</taxon>
        <taxon>Fungi</taxon>
        <taxon>Dikarya</taxon>
        <taxon>Basidiomycota</taxon>
        <taxon>Pucciniomycotina</taxon>
        <taxon>Microbotryomycetes</taxon>
        <taxon>Sporidiobolales</taxon>
        <taxon>Sporidiobolaceae</taxon>
        <taxon>Rhodotorula</taxon>
    </lineage>
</organism>
<comment type="caution">
    <text evidence="2">The sequence shown here is derived from an EMBL/GenBank/DDBJ whole genome shotgun (WGS) entry which is preliminary data.</text>
</comment>
<dbReference type="EMBL" id="BJWK01000011">
    <property type="protein sequence ID" value="GEM10400.1"/>
    <property type="molecule type" value="Genomic_DNA"/>
</dbReference>
<evidence type="ECO:0000256" key="1">
    <source>
        <dbReference type="SAM" id="Phobius"/>
    </source>
</evidence>
<sequence length="236" mass="26072">MLAASSLTTRNLSRAASSRSLVGRTATRFPLLARTMHQSTPRKVEVSSGNTSALSLSSGASKSTQWDCFRRDDLRFVWWLLGGAFVGVGGFVHFEVRRQLNPVNVTLARLETRMETRMDSLEKSSNDKFDSLEKSTRDKFDSLEKSSNDKFDKIDSLLRGLGQDIAVVLDRTGELPPPPVLTKANNKLTNSFLTELLNPTLSRIPVSFDTIFACNCQIPSPSRPAQASKALACYII</sequence>